<evidence type="ECO:0000313" key="1">
    <source>
        <dbReference type="EMBL" id="MCW1915567.1"/>
    </source>
</evidence>
<dbReference type="SUPFAM" id="SSF48295">
    <property type="entry name" value="TrpR-like"/>
    <property type="match status" value="1"/>
</dbReference>
<keyword evidence="2" id="KW-1185">Reference proteome</keyword>
<evidence type="ECO:0000313" key="2">
    <source>
        <dbReference type="Proteomes" id="UP001165653"/>
    </source>
</evidence>
<reference evidence="1" key="1">
    <citation type="submission" date="2022-10" db="EMBL/GenBank/DDBJ databases">
        <title>Luteolibacter sp. GHJ8, whole genome shotgun sequencing project.</title>
        <authorList>
            <person name="Zhao G."/>
            <person name="Shen L."/>
        </authorList>
    </citation>
    <scope>NUCLEOTIDE SEQUENCE</scope>
    <source>
        <strain evidence="1">GHJ8</strain>
    </source>
</reference>
<protein>
    <submittedName>
        <fullName evidence="1">IS66 family insertion sequence element accessory protein TnpB</fullName>
    </submittedName>
</protein>
<dbReference type="EMBL" id="JAPDDR010000009">
    <property type="protein sequence ID" value="MCW1915567.1"/>
    <property type="molecule type" value="Genomic_DNA"/>
</dbReference>
<comment type="caution">
    <text evidence="1">The sequence shown here is derived from an EMBL/GenBank/DDBJ whole genome shotgun (WGS) entry which is preliminary data.</text>
</comment>
<accession>A0ABT3G6U3</accession>
<dbReference type="InterPro" id="IPR010921">
    <property type="entry name" value="Trp_repressor/repl_initiator"/>
</dbReference>
<dbReference type="NCBIfam" id="NF047593">
    <property type="entry name" value="IS66_ISAeme5_TnpA"/>
    <property type="match status" value="1"/>
</dbReference>
<dbReference type="Proteomes" id="UP001165653">
    <property type="component" value="Unassembled WGS sequence"/>
</dbReference>
<gene>
    <name evidence="1" type="ORF">OJ996_18420</name>
</gene>
<dbReference type="RefSeq" id="WP_264515117.1">
    <property type="nucleotide sequence ID" value="NZ_JAPDDR010000009.1"/>
</dbReference>
<proteinExistence type="predicted"/>
<name>A0ABT3G6U3_9BACT</name>
<organism evidence="1 2">
    <name type="scientific">Luteolibacter rhizosphaerae</name>
    <dbReference type="NCBI Taxonomy" id="2989719"/>
    <lineage>
        <taxon>Bacteria</taxon>
        <taxon>Pseudomonadati</taxon>
        <taxon>Verrucomicrobiota</taxon>
        <taxon>Verrucomicrobiia</taxon>
        <taxon>Verrucomicrobiales</taxon>
        <taxon>Verrucomicrobiaceae</taxon>
        <taxon>Luteolibacter</taxon>
    </lineage>
</organism>
<sequence>MNATHDALVKSDRRGRLRYAPEQKAAMMEAFDSSGLSGPEFASLHGVKYQTFASWLQKRKRPGSALAGLPAPARLQLVEVEASAVACLDGGLRVVLPGGSELHVTCHSVVPLAAALIRELSRPC</sequence>